<proteinExistence type="predicted"/>
<dbReference type="PROSITE" id="PS50850">
    <property type="entry name" value="MFS"/>
    <property type="match status" value="1"/>
</dbReference>
<feature type="transmembrane region" description="Helical" evidence="5">
    <location>
        <begin position="91"/>
        <end position="110"/>
    </location>
</feature>
<feature type="transmembrane region" description="Helical" evidence="5">
    <location>
        <begin position="250"/>
        <end position="270"/>
    </location>
</feature>
<feature type="transmembrane region" description="Helical" evidence="5">
    <location>
        <begin position="58"/>
        <end position="79"/>
    </location>
</feature>
<dbReference type="CDD" id="cd17477">
    <property type="entry name" value="MFS_YcaD_like"/>
    <property type="match status" value="1"/>
</dbReference>
<evidence type="ECO:0000256" key="2">
    <source>
        <dbReference type="ARBA" id="ARBA00022989"/>
    </source>
</evidence>
<dbReference type="SUPFAM" id="SSF103473">
    <property type="entry name" value="MFS general substrate transporter"/>
    <property type="match status" value="1"/>
</dbReference>
<protein>
    <submittedName>
        <fullName evidence="7">Major facilitator superfamily transporter</fullName>
    </submittedName>
</protein>
<organism evidence="7 8">
    <name type="scientific">Nitratireductor indicus C115</name>
    <dbReference type="NCBI Taxonomy" id="1231190"/>
    <lineage>
        <taxon>Bacteria</taxon>
        <taxon>Pseudomonadati</taxon>
        <taxon>Pseudomonadota</taxon>
        <taxon>Alphaproteobacteria</taxon>
        <taxon>Hyphomicrobiales</taxon>
        <taxon>Phyllobacteriaceae</taxon>
        <taxon>Nitratireductor</taxon>
    </lineage>
</organism>
<feature type="transmembrane region" description="Helical" evidence="5">
    <location>
        <begin position="149"/>
        <end position="171"/>
    </location>
</feature>
<feature type="transmembrane region" description="Helical" evidence="5">
    <location>
        <begin position="373"/>
        <end position="391"/>
    </location>
</feature>
<evidence type="ECO:0000256" key="3">
    <source>
        <dbReference type="ARBA" id="ARBA00023136"/>
    </source>
</evidence>
<reference evidence="7 8" key="1">
    <citation type="journal article" date="2012" name="J. Bacteriol.">
        <title>Genome Sequence of Nitratireductor indicus Type Strain C115.</title>
        <authorList>
            <person name="Lai Q."/>
            <person name="Li G."/>
            <person name="Yu Z."/>
            <person name="Shao Z."/>
        </authorList>
    </citation>
    <scope>NUCLEOTIDE SEQUENCE [LARGE SCALE GENOMIC DNA]</scope>
    <source>
        <strain evidence="7 8">C115</strain>
    </source>
</reference>
<dbReference type="PANTHER" id="PTHR23521">
    <property type="entry name" value="TRANSPORTER MFS SUPERFAMILY"/>
    <property type="match status" value="1"/>
</dbReference>
<dbReference type="InterPro" id="IPR020846">
    <property type="entry name" value="MFS_dom"/>
</dbReference>
<dbReference type="AlphaFoldDB" id="K2PH63"/>
<dbReference type="PATRIC" id="fig|1231190.3.peg.4185"/>
<name>K2PH63_9HYPH</name>
<evidence type="ECO:0000259" key="6">
    <source>
        <dbReference type="PROSITE" id="PS50850"/>
    </source>
</evidence>
<dbReference type="InterPro" id="IPR047200">
    <property type="entry name" value="MFS_YcaD-like"/>
</dbReference>
<feature type="transmembrane region" description="Helical" evidence="5">
    <location>
        <begin position="177"/>
        <end position="199"/>
    </location>
</feature>
<dbReference type="Gene3D" id="1.20.1250.20">
    <property type="entry name" value="MFS general substrate transporter like domains"/>
    <property type="match status" value="2"/>
</dbReference>
<feature type="region of interest" description="Disordered" evidence="4">
    <location>
        <begin position="407"/>
        <end position="442"/>
    </location>
</feature>
<feature type="transmembrane region" description="Helical" evidence="5">
    <location>
        <begin position="116"/>
        <end position="137"/>
    </location>
</feature>
<dbReference type="EMBL" id="AMSI01000017">
    <property type="protein sequence ID" value="EKF40492.1"/>
    <property type="molecule type" value="Genomic_DNA"/>
</dbReference>
<accession>K2PH63</accession>
<evidence type="ECO:0000256" key="5">
    <source>
        <dbReference type="SAM" id="Phobius"/>
    </source>
</evidence>
<feature type="transmembrane region" description="Helical" evidence="5">
    <location>
        <begin position="308"/>
        <end position="328"/>
    </location>
</feature>
<dbReference type="GO" id="GO:0005886">
    <property type="term" value="C:plasma membrane"/>
    <property type="evidence" value="ECO:0007669"/>
    <property type="project" value="TreeGrafter"/>
</dbReference>
<feature type="transmembrane region" description="Helical" evidence="5">
    <location>
        <begin position="282"/>
        <end position="302"/>
    </location>
</feature>
<evidence type="ECO:0000313" key="8">
    <source>
        <dbReference type="Proteomes" id="UP000007374"/>
    </source>
</evidence>
<dbReference type="STRING" id="721133.SAMN05216176_104344"/>
<dbReference type="GO" id="GO:0022857">
    <property type="term" value="F:transmembrane transporter activity"/>
    <property type="evidence" value="ECO:0007669"/>
    <property type="project" value="InterPro"/>
</dbReference>
<feature type="transmembrane region" description="Helical" evidence="5">
    <location>
        <begin position="220"/>
        <end position="238"/>
    </location>
</feature>
<sequence>MAASPGPETNTFYAERVFMLSPLVSITALLLGTAFLLTGSGLHGLLLPLRGQMEGFPTAALGTLGTAWAAGFIAGCIFGPRLVRRVGHVRAFGAFAASGAIIALLTGMWIESVAWIVLRAFTGFIMAGAFMVIESWLNEKSTNENRGTVFGVYMIITYAALTAGQMTVAFGDVSNTLLFMTAGILFCLALIPTAVSKAVTPQPLAEVSLDLKALYSNSPVAVIGCVLIGIANGAWGTLGPVYGGEIGISTLQIATMMSIAVLAGASLQLPAGRLSDRIDRRLVISGAAFGSGLIGLIILFTAPRDGTTVVVMTAIYGAFAYTLYSIIVAHANDHASPEEFVKVSSGLLLLYGFGTMLGPLFGGFMMEWFKPETLFLITALAHMALAGYALLRISRRAPIPAEEREAFKTLPSERAATPQAAVLDPRSDTDEETDGADFEGAK</sequence>
<dbReference type="PANTHER" id="PTHR23521:SF3">
    <property type="entry name" value="MFS TRANSPORTER"/>
    <property type="match status" value="1"/>
</dbReference>
<dbReference type="Proteomes" id="UP000007374">
    <property type="component" value="Unassembled WGS sequence"/>
</dbReference>
<evidence type="ECO:0000256" key="4">
    <source>
        <dbReference type="SAM" id="MobiDB-lite"/>
    </source>
</evidence>
<dbReference type="Pfam" id="PF07690">
    <property type="entry name" value="MFS_1"/>
    <property type="match status" value="1"/>
</dbReference>
<keyword evidence="8" id="KW-1185">Reference proteome</keyword>
<dbReference type="InterPro" id="IPR011701">
    <property type="entry name" value="MFS"/>
</dbReference>
<feature type="transmembrane region" description="Helical" evidence="5">
    <location>
        <begin position="17"/>
        <end position="38"/>
    </location>
</feature>
<feature type="domain" description="Major facilitator superfamily (MFS) profile" evidence="6">
    <location>
        <begin position="217"/>
        <end position="442"/>
    </location>
</feature>
<evidence type="ECO:0000313" key="7">
    <source>
        <dbReference type="EMBL" id="EKF40492.1"/>
    </source>
</evidence>
<evidence type="ECO:0000256" key="1">
    <source>
        <dbReference type="ARBA" id="ARBA00022692"/>
    </source>
</evidence>
<keyword evidence="2 5" id="KW-1133">Transmembrane helix</keyword>
<keyword evidence="1 5" id="KW-0812">Transmembrane</keyword>
<keyword evidence="3 5" id="KW-0472">Membrane</keyword>
<gene>
    <name evidence="7" type="ORF">NA8A_20247</name>
</gene>
<feature type="compositionally biased region" description="Acidic residues" evidence="4">
    <location>
        <begin position="429"/>
        <end position="442"/>
    </location>
</feature>
<dbReference type="eggNOG" id="COG0477">
    <property type="taxonomic scope" value="Bacteria"/>
</dbReference>
<comment type="caution">
    <text evidence="7">The sequence shown here is derived from an EMBL/GenBank/DDBJ whole genome shotgun (WGS) entry which is preliminary data.</text>
</comment>
<feature type="transmembrane region" description="Helical" evidence="5">
    <location>
        <begin position="340"/>
        <end position="361"/>
    </location>
</feature>
<dbReference type="InterPro" id="IPR036259">
    <property type="entry name" value="MFS_trans_sf"/>
</dbReference>